<dbReference type="EMBL" id="JAYFUM010000001">
    <property type="protein sequence ID" value="MEA5137678.1"/>
    <property type="molecule type" value="Genomic_DNA"/>
</dbReference>
<dbReference type="RefSeq" id="WP_323294858.1">
    <property type="nucleotide sequence ID" value="NZ_JAYFUM010000001.1"/>
</dbReference>
<keyword evidence="2" id="KW-0378">Hydrolase</keyword>
<dbReference type="InterPro" id="IPR036691">
    <property type="entry name" value="Endo/exonu/phosph_ase_sf"/>
</dbReference>
<organism evidence="2 3">
    <name type="scientific">Arcicella rigui</name>
    <dbReference type="NCBI Taxonomy" id="797020"/>
    <lineage>
        <taxon>Bacteria</taxon>
        <taxon>Pseudomonadati</taxon>
        <taxon>Bacteroidota</taxon>
        <taxon>Cytophagia</taxon>
        <taxon>Cytophagales</taxon>
        <taxon>Flectobacillaceae</taxon>
        <taxon>Arcicella</taxon>
    </lineage>
</organism>
<keyword evidence="2" id="KW-0540">Nuclease</keyword>
<gene>
    <name evidence="2" type="ORF">VB248_00960</name>
</gene>
<name>A0ABU5Q4G9_9BACT</name>
<dbReference type="InterPro" id="IPR005135">
    <property type="entry name" value="Endo/exonuclease/phosphatase"/>
</dbReference>
<accession>A0ABU5Q4G9</accession>
<dbReference type="GO" id="GO:0004519">
    <property type="term" value="F:endonuclease activity"/>
    <property type="evidence" value="ECO:0007669"/>
    <property type="project" value="UniProtKB-KW"/>
</dbReference>
<evidence type="ECO:0000313" key="3">
    <source>
        <dbReference type="Proteomes" id="UP001302949"/>
    </source>
</evidence>
<keyword evidence="3" id="KW-1185">Reference proteome</keyword>
<evidence type="ECO:0000313" key="2">
    <source>
        <dbReference type="EMBL" id="MEA5137678.1"/>
    </source>
</evidence>
<dbReference type="Proteomes" id="UP001302949">
    <property type="component" value="Unassembled WGS sequence"/>
</dbReference>
<comment type="caution">
    <text evidence="2">The sequence shown here is derived from an EMBL/GenBank/DDBJ whole genome shotgun (WGS) entry which is preliminary data.</text>
</comment>
<keyword evidence="2" id="KW-0255">Endonuclease</keyword>
<proteinExistence type="predicted"/>
<sequence length="298" mass="34508">MILPIIVLLIGYPFIRRTVGFHFKSEEKENTFRILSYNVYGFHHSDFWTDKSPKMKATIKQSIDYSVNTKAEIKCLQEYYNMKSTPRFSTLDSLRKDNPYYALISPWGPERVFSLGIFSKYPIIQTKKSTFGSLNGNGYIMADIARKNDTIRVINIQLQSMGIRVGRVVTDIKENAFNKAENQAKDIYYQLKNGFISHSKEIKMVEKLIDNSPYPVFVCGDFNETPYGNAYGNIRDRLNNAFEEAGNGFGFTLNRSPKFVRIDNQFCSESIEVLNFETHRHIPYSDHFPTLGTYRIKK</sequence>
<evidence type="ECO:0000259" key="1">
    <source>
        <dbReference type="Pfam" id="PF03372"/>
    </source>
</evidence>
<reference evidence="2 3" key="1">
    <citation type="submission" date="2023-12" db="EMBL/GenBank/DDBJ databases">
        <title>Novel species of the genus Arcicella isolated from rivers.</title>
        <authorList>
            <person name="Lu H."/>
        </authorList>
    </citation>
    <scope>NUCLEOTIDE SEQUENCE [LARGE SCALE GENOMIC DNA]</scope>
    <source>
        <strain evidence="2 3">KCTC 23307</strain>
    </source>
</reference>
<dbReference type="Gene3D" id="3.60.10.10">
    <property type="entry name" value="Endonuclease/exonuclease/phosphatase"/>
    <property type="match status" value="1"/>
</dbReference>
<dbReference type="CDD" id="cd09084">
    <property type="entry name" value="EEP-2"/>
    <property type="match status" value="1"/>
</dbReference>
<feature type="domain" description="Endonuclease/exonuclease/phosphatase" evidence="1">
    <location>
        <begin position="35"/>
        <end position="287"/>
    </location>
</feature>
<dbReference type="Pfam" id="PF03372">
    <property type="entry name" value="Exo_endo_phos"/>
    <property type="match status" value="1"/>
</dbReference>
<protein>
    <submittedName>
        <fullName evidence="2">Endonuclease/exonuclease/phosphatase family protein</fullName>
    </submittedName>
</protein>
<dbReference type="SUPFAM" id="SSF56219">
    <property type="entry name" value="DNase I-like"/>
    <property type="match status" value="1"/>
</dbReference>